<organism evidence="2 3">
    <name type="scientific">Thiohalomonas denitrificans</name>
    <dbReference type="NCBI Taxonomy" id="415747"/>
    <lineage>
        <taxon>Bacteria</taxon>
        <taxon>Pseudomonadati</taxon>
        <taxon>Pseudomonadota</taxon>
        <taxon>Gammaproteobacteria</taxon>
        <taxon>Thiohalomonadales</taxon>
        <taxon>Thiohalomonadaceae</taxon>
        <taxon>Thiohalomonas</taxon>
    </lineage>
</organism>
<dbReference type="Gene3D" id="3.60.40.10">
    <property type="entry name" value="PPM-type phosphatase domain"/>
    <property type="match status" value="1"/>
</dbReference>
<dbReference type="SMART" id="SM00331">
    <property type="entry name" value="PP2C_SIG"/>
    <property type="match status" value="1"/>
</dbReference>
<dbReference type="InterPro" id="IPR036457">
    <property type="entry name" value="PPM-type-like_dom_sf"/>
</dbReference>
<evidence type="ECO:0000259" key="1">
    <source>
        <dbReference type="PROSITE" id="PS51746"/>
    </source>
</evidence>
<dbReference type="SMART" id="SM00332">
    <property type="entry name" value="PP2Cc"/>
    <property type="match status" value="1"/>
</dbReference>
<dbReference type="GO" id="GO:0004722">
    <property type="term" value="F:protein serine/threonine phosphatase activity"/>
    <property type="evidence" value="ECO:0007669"/>
    <property type="project" value="InterPro"/>
</dbReference>
<dbReference type="Proteomes" id="UP000199648">
    <property type="component" value="Unassembled WGS sequence"/>
</dbReference>
<keyword evidence="3" id="KW-1185">Reference proteome</keyword>
<dbReference type="EMBL" id="FMWD01000009">
    <property type="protein sequence ID" value="SCZ64923.1"/>
    <property type="molecule type" value="Genomic_DNA"/>
</dbReference>
<dbReference type="PANTHER" id="PTHR13832:SF827">
    <property type="entry name" value="PROTEIN PHOSPHATASE 1L"/>
    <property type="match status" value="1"/>
</dbReference>
<name>A0A1G5QST6_9GAMM</name>
<feature type="domain" description="PPM-type phosphatase" evidence="1">
    <location>
        <begin position="4"/>
        <end position="244"/>
    </location>
</feature>
<dbReference type="PROSITE" id="PS51746">
    <property type="entry name" value="PPM_2"/>
    <property type="match status" value="1"/>
</dbReference>
<protein>
    <submittedName>
        <fullName evidence="2">Serine/threonine protein phosphatase PrpC</fullName>
    </submittedName>
</protein>
<dbReference type="CDD" id="cd00143">
    <property type="entry name" value="PP2Cc"/>
    <property type="match status" value="1"/>
</dbReference>
<dbReference type="SUPFAM" id="SSF81606">
    <property type="entry name" value="PP2C-like"/>
    <property type="match status" value="1"/>
</dbReference>
<evidence type="ECO:0000313" key="2">
    <source>
        <dbReference type="EMBL" id="SCZ64923.1"/>
    </source>
</evidence>
<accession>A0A1G5QST6</accession>
<dbReference type="AlphaFoldDB" id="A0A1G5QST6"/>
<gene>
    <name evidence="2" type="ORF">SAMN03097708_02742</name>
</gene>
<reference evidence="2 3" key="1">
    <citation type="submission" date="2016-10" db="EMBL/GenBank/DDBJ databases">
        <authorList>
            <person name="de Groot N.N."/>
        </authorList>
    </citation>
    <scope>NUCLEOTIDE SEQUENCE [LARGE SCALE GENOMIC DNA]</scope>
    <source>
        <strain evidence="2 3">HLD2</strain>
    </source>
</reference>
<dbReference type="STRING" id="415747.SAMN03097708_02742"/>
<evidence type="ECO:0000313" key="3">
    <source>
        <dbReference type="Proteomes" id="UP000199648"/>
    </source>
</evidence>
<dbReference type="Pfam" id="PF13672">
    <property type="entry name" value="PP2C_2"/>
    <property type="match status" value="1"/>
</dbReference>
<sequence length="286" mass="32173">MQYETGCANRLGNRTSNQDRLTAIETDEGILLVLADGMGGLEQGEIAAQAVVDAARELYLNSPRPVSDTGGLLRDIIHRSHDRLVEDLSPDQEHSSSGTTAVLCLVQNGEAHWAHVGDSRLYFFRGGRSIYRTRDHSYVESLYRQGLIDDEERSRHPRRNQITQCIGCTRYRPDVALAPPVALQEKDVLMLCSDGLWDSVKESELADLLGCASTLEESMELMADRAENSAYPNADNISVVALRFLKRLGRRRPVQLVRERPAPEKLESAIDQIQQIIHEYEKEMDR</sequence>
<dbReference type="OrthoDB" id="9801841at2"/>
<proteinExistence type="predicted"/>
<dbReference type="InterPro" id="IPR015655">
    <property type="entry name" value="PP2C"/>
</dbReference>
<dbReference type="PANTHER" id="PTHR13832">
    <property type="entry name" value="PROTEIN PHOSPHATASE 2C"/>
    <property type="match status" value="1"/>
</dbReference>
<dbReference type="InterPro" id="IPR001932">
    <property type="entry name" value="PPM-type_phosphatase-like_dom"/>
</dbReference>
<dbReference type="RefSeq" id="WP_092998292.1">
    <property type="nucleotide sequence ID" value="NZ_FMWD01000009.1"/>
</dbReference>